<dbReference type="AlphaFoldDB" id="A0A1W1UDA0"/>
<evidence type="ECO:0000256" key="6">
    <source>
        <dbReference type="SAM" id="Phobius"/>
    </source>
</evidence>
<keyword evidence="3 6" id="KW-0812">Transmembrane</keyword>
<protein>
    <submittedName>
        <fullName evidence="8">Predicted arabinose efflux permease, MFS family</fullName>
    </submittedName>
</protein>
<dbReference type="GO" id="GO:0005886">
    <property type="term" value="C:plasma membrane"/>
    <property type="evidence" value="ECO:0007669"/>
    <property type="project" value="UniProtKB-SubCell"/>
</dbReference>
<dbReference type="InterPro" id="IPR052714">
    <property type="entry name" value="MFS_Exporter"/>
</dbReference>
<sequence>MIDVLHGDEGNVGYIVGTLTIAAVLVRPLSGYLLDTLSRKRILIIALIAFTVTTLAYNFVTSLVMLLILRAVHGFSWGFVTTGSGTIASDIVPASRRGEGMGYYGLANTIAMAVGPMLSLFILDYYGFSYLFSSGFVIAIFALLCVLGIQGYEGNPNQGREKPTISLESFLEPRAYSLSIVLFFVTLTYGGIISFITLYAGQLGIQNAGIFFLIYGASLLFVRPYAGKTFDKKGPNQIMIIGFIALVVSFTMLYLANGYLLFVLAAISMGIGFGIIQPTILAMAINRVEPFRRGAVNGTIFTAMDLGIGLGSIVMGLLSNKLGLSLMYLVCAFLIIIPAIIFYLKDADKKNTNYN</sequence>
<dbReference type="STRING" id="656914.SAMN00017405_0725"/>
<evidence type="ECO:0000256" key="5">
    <source>
        <dbReference type="ARBA" id="ARBA00023136"/>
    </source>
</evidence>
<dbReference type="Proteomes" id="UP000192731">
    <property type="component" value="Unassembled WGS sequence"/>
</dbReference>
<feature type="transmembrane region" description="Helical" evidence="6">
    <location>
        <begin position="12"/>
        <end position="30"/>
    </location>
</feature>
<reference evidence="8 9" key="1">
    <citation type="submission" date="2017-04" db="EMBL/GenBank/DDBJ databases">
        <authorList>
            <person name="Afonso C.L."/>
            <person name="Miller P.J."/>
            <person name="Scott M.A."/>
            <person name="Spackman E."/>
            <person name="Goraichik I."/>
            <person name="Dimitrov K.M."/>
            <person name="Suarez D.L."/>
            <person name="Swayne D.E."/>
        </authorList>
    </citation>
    <scope>NUCLEOTIDE SEQUENCE [LARGE SCALE GENOMIC DNA]</scope>
    <source>
        <strain evidence="8 9">DSM 11270</strain>
    </source>
</reference>
<feature type="transmembrane region" description="Helical" evidence="6">
    <location>
        <begin position="262"/>
        <end position="284"/>
    </location>
</feature>
<dbReference type="InterPro" id="IPR020846">
    <property type="entry name" value="MFS_dom"/>
</dbReference>
<feature type="transmembrane region" description="Helical" evidence="6">
    <location>
        <begin position="324"/>
        <end position="344"/>
    </location>
</feature>
<feature type="domain" description="Major facilitator superfamily (MFS) profile" evidence="7">
    <location>
        <begin position="1"/>
        <end position="350"/>
    </location>
</feature>
<dbReference type="Pfam" id="PF07690">
    <property type="entry name" value="MFS_1"/>
    <property type="match status" value="1"/>
</dbReference>
<keyword evidence="2" id="KW-0813">Transport</keyword>
<dbReference type="GO" id="GO:0022857">
    <property type="term" value="F:transmembrane transporter activity"/>
    <property type="evidence" value="ECO:0007669"/>
    <property type="project" value="InterPro"/>
</dbReference>
<gene>
    <name evidence="8" type="ORF">SAMN00017405_0725</name>
</gene>
<keyword evidence="4 6" id="KW-1133">Transmembrane helix</keyword>
<evidence type="ECO:0000313" key="8">
    <source>
        <dbReference type="EMBL" id="SMB79076.1"/>
    </source>
</evidence>
<dbReference type="PANTHER" id="PTHR23531">
    <property type="entry name" value="QUINOLENE RESISTANCE PROTEIN NORA"/>
    <property type="match status" value="1"/>
</dbReference>
<dbReference type="PROSITE" id="PS50850">
    <property type="entry name" value="MFS"/>
    <property type="match status" value="1"/>
</dbReference>
<feature type="transmembrane region" description="Helical" evidence="6">
    <location>
        <begin position="42"/>
        <end position="69"/>
    </location>
</feature>
<feature type="transmembrane region" description="Helical" evidence="6">
    <location>
        <begin position="104"/>
        <end position="123"/>
    </location>
</feature>
<feature type="transmembrane region" description="Helical" evidence="6">
    <location>
        <begin position="296"/>
        <end position="318"/>
    </location>
</feature>
<dbReference type="CDD" id="cd17489">
    <property type="entry name" value="MFS_YfcJ_like"/>
    <property type="match status" value="1"/>
</dbReference>
<feature type="transmembrane region" description="Helical" evidence="6">
    <location>
        <begin position="175"/>
        <end position="199"/>
    </location>
</feature>
<dbReference type="InterPro" id="IPR011701">
    <property type="entry name" value="MFS"/>
</dbReference>
<dbReference type="SUPFAM" id="SSF103473">
    <property type="entry name" value="MFS general substrate transporter"/>
    <property type="match status" value="1"/>
</dbReference>
<dbReference type="EMBL" id="FWWT01000005">
    <property type="protein sequence ID" value="SMB79076.1"/>
    <property type="molecule type" value="Genomic_DNA"/>
</dbReference>
<name>A0A1W1UDA0_DESTI</name>
<evidence type="ECO:0000256" key="1">
    <source>
        <dbReference type="ARBA" id="ARBA00004651"/>
    </source>
</evidence>
<evidence type="ECO:0000256" key="2">
    <source>
        <dbReference type="ARBA" id="ARBA00022448"/>
    </source>
</evidence>
<organism evidence="8 9">
    <name type="scientific">Desulfonispora thiosulfatigenes DSM 11270</name>
    <dbReference type="NCBI Taxonomy" id="656914"/>
    <lineage>
        <taxon>Bacteria</taxon>
        <taxon>Bacillati</taxon>
        <taxon>Bacillota</taxon>
        <taxon>Clostridia</taxon>
        <taxon>Eubacteriales</taxon>
        <taxon>Peptococcaceae</taxon>
        <taxon>Desulfonispora</taxon>
    </lineage>
</organism>
<evidence type="ECO:0000313" key="9">
    <source>
        <dbReference type="Proteomes" id="UP000192731"/>
    </source>
</evidence>
<proteinExistence type="predicted"/>
<feature type="transmembrane region" description="Helical" evidence="6">
    <location>
        <begin position="238"/>
        <end position="256"/>
    </location>
</feature>
<accession>A0A1W1UDA0</accession>
<keyword evidence="5 6" id="KW-0472">Membrane</keyword>
<dbReference type="InterPro" id="IPR036259">
    <property type="entry name" value="MFS_trans_sf"/>
</dbReference>
<feature type="transmembrane region" description="Helical" evidence="6">
    <location>
        <begin position="129"/>
        <end position="154"/>
    </location>
</feature>
<feature type="transmembrane region" description="Helical" evidence="6">
    <location>
        <begin position="205"/>
        <end position="226"/>
    </location>
</feature>
<dbReference type="PANTHER" id="PTHR23531:SF2">
    <property type="entry name" value="PERMEASE"/>
    <property type="match status" value="1"/>
</dbReference>
<dbReference type="Gene3D" id="1.20.1250.20">
    <property type="entry name" value="MFS general substrate transporter like domains"/>
    <property type="match status" value="2"/>
</dbReference>
<comment type="subcellular location">
    <subcellularLocation>
        <location evidence="1">Cell membrane</location>
        <topology evidence="1">Multi-pass membrane protein</topology>
    </subcellularLocation>
</comment>
<evidence type="ECO:0000256" key="4">
    <source>
        <dbReference type="ARBA" id="ARBA00022989"/>
    </source>
</evidence>
<keyword evidence="9" id="KW-1185">Reference proteome</keyword>
<evidence type="ECO:0000259" key="7">
    <source>
        <dbReference type="PROSITE" id="PS50850"/>
    </source>
</evidence>
<evidence type="ECO:0000256" key="3">
    <source>
        <dbReference type="ARBA" id="ARBA00022692"/>
    </source>
</evidence>